<keyword evidence="2" id="KW-0732">Signal</keyword>
<keyword evidence="1" id="KW-0812">Transmembrane</keyword>
<dbReference type="PROSITE" id="PS00746">
    <property type="entry name" value="NIFH_FRXC_1"/>
    <property type="match status" value="1"/>
</dbReference>
<name>S3ZNP2_9ACTN</name>
<feature type="chain" id="PRO_5004525136" evidence="2">
    <location>
        <begin position="20"/>
        <end position="163"/>
    </location>
</feature>
<dbReference type="Proteomes" id="UP000014629">
    <property type="component" value="Unassembled WGS sequence"/>
</dbReference>
<proteinExistence type="predicted"/>
<organism evidence="3 4">
    <name type="scientific">Streptomyces aurantiacus JA 4570</name>
    <dbReference type="NCBI Taxonomy" id="1286094"/>
    <lineage>
        <taxon>Bacteria</taxon>
        <taxon>Bacillati</taxon>
        <taxon>Actinomycetota</taxon>
        <taxon>Actinomycetes</taxon>
        <taxon>Kitasatosporales</taxon>
        <taxon>Streptomycetaceae</taxon>
        <taxon>Streptomyces</taxon>
        <taxon>Streptomyces aurantiacus group</taxon>
    </lineage>
</organism>
<feature type="signal peptide" evidence="2">
    <location>
        <begin position="1"/>
        <end position="19"/>
    </location>
</feature>
<evidence type="ECO:0000256" key="1">
    <source>
        <dbReference type="SAM" id="Phobius"/>
    </source>
</evidence>
<evidence type="ECO:0000313" key="4">
    <source>
        <dbReference type="Proteomes" id="UP000014629"/>
    </source>
</evidence>
<dbReference type="PATRIC" id="fig|1286094.4.peg.2090"/>
<keyword evidence="4" id="KW-1185">Reference proteome</keyword>
<comment type="caution">
    <text evidence="3">The sequence shown here is derived from an EMBL/GenBank/DDBJ whole genome shotgun (WGS) entry which is preliminary data.</text>
</comment>
<accession>S3ZNP2</accession>
<gene>
    <name evidence="3" type="ORF">STRAU_2113</name>
</gene>
<reference evidence="3 4" key="1">
    <citation type="submission" date="2013-02" db="EMBL/GenBank/DDBJ databases">
        <title>Draft Genome Sequence of Streptomyces aurantiacus, Which Produces Setomimycin.</title>
        <authorList>
            <person name="Gruening B.A."/>
            <person name="Praeg A."/>
            <person name="Erxleben A."/>
            <person name="Guenther S."/>
            <person name="Mueller M."/>
        </authorList>
    </citation>
    <scope>NUCLEOTIDE SEQUENCE [LARGE SCALE GENOMIC DNA]</scope>
    <source>
        <strain evidence="3 4">JA 4570</strain>
    </source>
</reference>
<keyword evidence="1" id="KW-1133">Transmembrane helix</keyword>
<evidence type="ECO:0000256" key="2">
    <source>
        <dbReference type="SAM" id="SignalP"/>
    </source>
</evidence>
<dbReference type="AlphaFoldDB" id="S3ZNP2"/>
<feature type="transmembrane region" description="Helical" evidence="1">
    <location>
        <begin position="138"/>
        <end position="157"/>
    </location>
</feature>
<keyword evidence="1" id="KW-0472">Membrane</keyword>
<protein>
    <submittedName>
        <fullName evidence="3">Uncharacterized protein</fullName>
    </submittedName>
</protein>
<dbReference type="InterPro" id="IPR030655">
    <property type="entry name" value="NifH/chlL_CS"/>
</dbReference>
<sequence>MVGAVALAVALTAAPGAAAGPGDNGELVVSPGAVRPGEWVRLSVLNTELDDRNAVVESEAFAGTVKLESPGKVAWKGRAQVRCDAGPGTYAVRFTESIPPDDTYGGKVRVEAGGPAEGSGCAGKAGDEAGSDGVGGTIIGLATGACVAVAAGAFFVVRRGRRA</sequence>
<evidence type="ECO:0000313" key="3">
    <source>
        <dbReference type="EMBL" id="EPH44823.1"/>
    </source>
</evidence>
<dbReference type="EMBL" id="AOPZ01000074">
    <property type="protein sequence ID" value="EPH44823.1"/>
    <property type="molecule type" value="Genomic_DNA"/>
</dbReference>